<reference evidence="1" key="1">
    <citation type="journal article" date="2020" name="Cell">
        <title>Large-Scale Comparative Analyses of Tick Genomes Elucidate Their Genetic Diversity and Vector Capacities.</title>
        <authorList>
            <consortium name="Tick Genome and Microbiome Consortium (TIGMIC)"/>
            <person name="Jia N."/>
            <person name="Wang J."/>
            <person name="Shi W."/>
            <person name="Du L."/>
            <person name="Sun Y."/>
            <person name="Zhan W."/>
            <person name="Jiang J.F."/>
            <person name="Wang Q."/>
            <person name="Zhang B."/>
            <person name="Ji P."/>
            <person name="Bell-Sakyi L."/>
            <person name="Cui X.M."/>
            <person name="Yuan T.T."/>
            <person name="Jiang B.G."/>
            <person name="Yang W.F."/>
            <person name="Lam T.T."/>
            <person name="Chang Q.C."/>
            <person name="Ding S.J."/>
            <person name="Wang X.J."/>
            <person name="Zhu J.G."/>
            <person name="Ruan X.D."/>
            <person name="Zhao L."/>
            <person name="Wei J.T."/>
            <person name="Ye R.Z."/>
            <person name="Que T.C."/>
            <person name="Du C.H."/>
            <person name="Zhou Y.H."/>
            <person name="Cheng J.X."/>
            <person name="Dai P.F."/>
            <person name="Guo W.B."/>
            <person name="Han X.H."/>
            <person name="Huang E.J."/>
            <person name="Li L.F."/>
            <person name="Wei W."/>
            <person name="Gao Y.C."/>
            <person name="Liu J.Z."/>
            <person name="Shao H.Z."/>
            <person name="Wang X."/>
            <person name="Wang C.C."/>
            <person name="Yang T.C."/>
            <person name="Huo Q.B."/>
            <person name="Li W."/>
            <person name="Chen H.Y."/>
            <person name="Chen S.E."/>
            <person name="Zhou L.G."/>
            <person name="Ni X.B."/>
            <person name="Tian J.H."/>
            <person name="Sheng Y."/>
            <person name="Liu T."/>
            <person name="Pan Y.S."/>
            <person name="Xia L.Y."/>
            <person name="Li J."/>
            <person name="Zhao F."/>
            <person name="Cao W.C."/>
        </authorList>
    </citation>
    <scope>NUCLEOTIDE SEQUENCE</scope>
    <source>
        <strain evidence="1">Rmic-2018</strain>
    </source>
</reference>
<dbReference type="Gene3D" id="1.10.510.10">
    <property type="entry name" value="Transferase(Phosphotransferase) domain 1"/>
    <property type="match status" value="1"/>
</dbReference>
<organism evidence="1 2">
    <name type="scientific">Rhipicephalus microplus</name>
    <name type="common">Cattle tick</name>
    <name type="synonym">Boophilus microplus</name>
    <dbReference type="NCBI Taxonomy" id="6941"/>
    <lineage>
        <taxon>Eukaryota</taxon>
        <taxon>Metazoa</taxon>
        <taxon>Ecdysozoa</taxon>
        <taxon>Arthropoda</taxon>
        <taxon>Chelicerata</taxon>
        <taxon>Arachnida</taxon>
        <taxon>Acari</taxon>
        <taxon>Parasitiformes</taxon>
        <taxon>Ixodida</taxon>
        <taxon>Ixodoidea</taxon>
        <taxon>Ixodidae</taxon>
        <taxon>Rhipicephalinae</taxon>
        <taxon>Rhipicephalus</taxon>
        <taxon>Boophilus</taxon>
    </lineage>
</organism>
<dbReference type="EMBL" id="JABSTU010000004">
    <property type="protein sequence ID" value="KAH8033361.1"/>
    <property type="molecule type" value="Genomic_DNA"/>
</dbReference>
<accession>A0A9J6EG01</accession>
<dbReference type="VEuPathDB" id="VectorBase:LOC119166825"/>
<dbReference type="AlphaFoldDB" id="A0A9J6EG01"/>
<keyword evidence="2" id="KW-1185">Reference proteome</keyword>
<comment type="caution">
    <text evidence="1">The sequence shown here is derived from an EMBL/GenBank/DDBJ whole genome shotgun (WGS) entry which is preliminary data.</text>
</comment>
<evidence type="ECO:0000313" key="2">
    <source>
        <dbReference type="Proteomes" id="UP000821866"/>
    </source>
</evidence>
<gene>
    <name evidence="1" type="ORF">HPB51_011429</name>
</gene>
<proteinExistence type="predicted"/>
<reference evidence="1" key="2">
    <citation type="submission" date="2021-09" db="EMBL/GenBank/DDBJ databases">
        <authorList>
            <person name="Jia N."/>
            <person name="Wang J."/>
            <person name="Shi W."/>
            <person name="Du L."/>
            <person name="Sun Y."/>
            <person name="Zhan W."/>
            <person name="Jiang J."/>
            <person name="Wang Q."/>
            <person name="Zhang B."/>
            <person name="Ji P."/>
            <person name="Sakyi L.B."/>
            <person name="Cui X."/>
            <person name="Yuan T."/>
            <person name="Jiang B."/>
            <person name="Yang W."/>
            <person name="Lam T.T.-Y."/>
            <person name="Chang Q."/>
            <person name="Ding S."/>
            <person name="Wang X."/>
            <person name="Zhu J."/>
            <person name="Ruan X."/>
            <person name="Zhao L."/>
            <person name="Wei J."/>
            <person name="Que T."/>
            <person name="Du C."/>
            <person name="Cheng J."/>
            <person name="Dai P."/>
            <person name="Han X."/>
            <person name="Huang E."/>
            <person name="Gao Y."/>
            <person name="Liu J."/>
            <person name="Shao H."/>
            <person name="Ye R."/>
            <person name="Li L."/>
            <person name="Wei W."/>
            <person name="Wang X."/>
            <person name="Wang C."/>
            <person name="Huo Q."/>
            <person name="Li W."/>
            <person name="Guo W."/>
            <person name="Chen H."/>
            <person name="Chen S."/>
            <person name="Zhou L."/>
            <person name="Zhou L."/>
            <person name="Ni X."/>
            <person name="Tian J."/>
            <person name="Zhou Y."/>
            <person name="Sheng Y."/>
            <person name="Liu T."/>
            <person name="Pan Y."/>
            <person name="Xia L."/>
            <person name="Li J."/>
            <person name="Zhao F."/>
            <person name="Cao W."/>
        </authorList>
    </citation>
    <scope>NUCLEOTIDE SEQUENCE</scope>
    <source>
        <strain evidence="1">Rmic-2018</strain>
        <tissue evidence="1">Larvae</tissue>
    </source>
</reference>
<name>A0A9J6EG01_RHIMP</name>
<evidence type="ECO:0000313" key="1">
    <source>
        <dbReference type="EMBL" id="KAH8033361.1"/>
    </source>
</evidence>
<protein>
    <submittedName>
        <fullName evidence="1">Uncharacterized protein</fullName>
    </submittedName>
</protein>
<dbReference type="Proteomes" id="UP000821866">
    <property type="component" value="Chromosome 2"/>
</dbReference>
<sequence length="365" mass="40988">MQEARNGGRGESKRGIKASAGRNMAVKLRGSGAAPVACPYIHGHQVLRYERKDGGDEPALRPQLYLGRERRPRRSCSVQPGHELDRVAFPVAHASRATRLTSSTRQLAKTDLTVLDRSGKTLSLKTVFGLGLSVIVYYHKYIHADVMACSLLLGFGKGNEEVYVMNFCISCRYTQSIKHKEYKESLGKPHDRTIVWPSRDTHTGAHAQIGVMNVLVLHWLCSPLPSMHNLKKPKYFIQHKSRLMQVFTILMSKGFPHGDIPCYITEFLLYVALTFEKHATPETAERILQMVIQATYCKPDSSVHFTQPKIYGTTFFYQRGPCSKKILLAEDSTWNTGDENVVNLLSPQCCTRLPNASPKKQILGT</sequence>